<organism evidence="1 2">
    <name type="scientific">Melghirimyces algeriensis</name>
    <dbReference type="NCBI Taxonomy" id="910412"/>
    <lineage>
        <taxon>Bacteria</taxon>
        <taxon>Bacillati</taxon>
        <taxon>Bacillota</taxon>
        <taxon>Bacilli</taxon>
        <taxon>Bacillales</taxon>
        <taxon>Thermoactinomycetaceae</taxon>
        <taxon>Melghirimyces</taxon>
    </lineage>
</organism>
<reference evidence="1 2" key="1">
    <citation type="submission" date="2017-05" db="EMBL/GenBank/DDBJ databases">
        <authorList>
            <person name="Varghese N."/>
            <person name="Submissions S."/>
        </authorList>
    </citation>
    <scope>NUCLEOTIDE SEQUENCE [LARGE SCALE GENOMIC DNA]</scope>
    <source>
        <strain evidence="1 2">DSM 45474</strain>
    </source>
</reference>
<evidence type="ECO:0000313" key="2">
    <source>
        <dbReference type="Proteomes" id="UP000315636"/>
    </source>
</evidence>
<proteinExistence type="predicted"/>
<dbReference type="OrthoDB" id="2679903at2"/>
<name>A0A521AEN4_9BACL</name>
<dbReference type="Proteomes" id="UP000315636">
    <property type="component" value="Unassembled WGS sequence"/>
</dbReference>
<evidence type="ECO:0000313" key="1">
    <source>
        <dbReference type="EMBL" id="SMO33252.1"/>
    </source>
</evidence>
<dbReference type="Pfam" id="PF26326">
    <property type="entry name" value="YtzJ"/>
    <property type="match status" value="1"/>
</dbReference>
<dbReference type="InterPro" id="IPR058867">
    <property type="entry name" value="YtzJ"/>
</dbReference>
<sequence>MIINRKRLARAKVEKLKQGFSAYAETKEVAELIEKELDHLDLPVFVDRTPIGNWFIPVQPECSNSSNPVKPPCP</sequence>
<gene>
    <name evidence="1" type="ORF">SAMN06264849_10195</name>
</gene>
<keyword evidence="2" id="KW-1185">Reference proteome</keyword>
<protein>
    <submittedName>
        <fullName evidence="1">Uncharacterized protein</fullName>
    </submittedName>
</protein>
<dbReference type="RefSeq" id="WP_142503814.1">
    <property type="nucleotide sequence ID" value="NZ_FXTI01000001.1"/>
</dbReference>
<accession>A0A521AEN4</accession>
<dbReference type="AlphaFoldDB" id="A0A521AEN4"/>
<dbReference type="EMBL" id="FXTI01000001">
    <property type="protein sequence ID" value="SMO33252.1"/>
    <property type="molecule type" value="Genomic_DNA"/>
</dbReference>